<evidence type="ECO:0000259" key="1">
    <source>
        <dbReference type="SMART" id="SM00860"/>
    </source>
</evidence>
<reference evidence="2 3" key="1">
    <citation type="submission" date="2021-01" db="EMBL/GenBank/DDBJ databases">
        <title>FDA dAtabase for Regulatory Grade micrObial Sequences (FDA-ARGOS): Supporting development and validation of Infectious Disease Dx tests.</title>
        <authorList>
            <person name="Nelson B."/>
            <person name="Plummer A."/>
            <person name="Tallon L."/>
            <person name="Sadzewicz L."/>
            <person name="Zhao X."/>
            <person name="Boylan J."/>
            <person name="Ott S."/>
            <person name="Bowen H."/>
            <person name="Vavikolanu K."/>
            <person name="Mehta A."/>
            <person name="Aluvathingal J."/>
            <person name="Nadendla S."/>
            <person name="Myers T."/>
            <person name="Yan Y."/>
            <person name="Sichtig H."/>
        </authorList>
    </citation>
    <scope>NUCLEOTIDE SEQUENCE [LARGE SCALE GENOMIC DNA]</scope>
    <source>
        <strain evidence="2 3">FDAARGOS_1161</strain>
    </source>
</reference>
<accession>A0A974NJ15</accession>
<dbReference type="SUPFAM" id="SSF160631">
    <property type="entry name" value="SMI1/KNR4-like"/>
    <property type="match status" value="1"/>
</dbReference>
<proteinExistence type="predicted"/>
<dbReference type="Proteomes" id="UP000595254">
    <property type="component" value="Chromosome"/>
</dbReference>
<sequence>MSIFDNLNEIYTLEATDRSATDEEIKQLQEFSPVSLPLDYIGLLQESTDVEITVENGKLIRIWGISGMNGVIELNDAYEVQKNISNSLVIGDDSGDMALMLLNGNEGFGLYITGFGDLDPETAIKIAPTLNDFLIDKVGVENFLW</sequence>
<dbReference type="Pfam" id="PF09346">
    <property type="entry name" value="SMI1_KNR4"/>
    <property type="match status" value="1"/>
</dbReference>
<dbReference type="KEGG" id="ppsr:I6J18_12405"/>
<dbReference type="Gene3D" id="3.40.1580.10">
    <property type="entry name" value="SMI1/KNR4-like"/>
    <property type="match status" value="1"/>
</dbReference>
<organism evidence="2 3">
    <name type="scientific">Peribacillus psychrosaccharolyticus</name>
    <name type="common">Bacillus psychrosaccharolyticus</name>
    <dbReference type="NCBI Taxonomy" id="1407"/>
    <lineage>
        <taxon>Bacteria</taxon>
        <taxon>Bacillati</taxon>
        <taxon>Bacillota</taxon>
        <taxon>Bacilli</taxon>
        <taxon>Bacillales</taxon>
        <taxon>Bacillaceae</taxon>
        <taxon>Peribacillus</taxon>
    </lineage>
</organism>
<dbReference type="SMART" id="SM00860">
    <property type="entry name" value="SMI1_KNR4"/>
    <property type="match status" value="1"/>
</dbReference>
<gene>
    <name evidence="2" type="ORF">I6J18_12405</name>
</gene>
<dbReference type="AlphaFoldDB" id="A0A974NJ15"/>
<feature type="domain" description="Knr4/Smi1-like" evidence="1">
    <location>
        <begin position="19"/>
        <end position="136"/>
    </location>
</feature>
<dbReference type="RefSeq" id="WP_040372374.1">
    <property type="nucleotide sequence ID" value="NZ_CP068053.1"/>
</dbReference>
<evidence type="ECO:0000313" key="3">
    <source>
        <dbReference type="Proteomes" id="UP000595254"/>
    </source>
</evidence>
<keyword evidence="3" id="KW-1185">Reference proteome</keyword>
<name>A0A974NJ15_PERPY</name>
<protein>
    <submittedName>
        <fullName evidence="2">SMI1/KNR4 family protein</fullName>
    </submittedName>
</protein>
<dbReference type="InterPro" id="IPR037883">
    <property type="entry name" value="Knr4/Smi1-like_sf"/>
</dbReference>
<dbReference type="InterPro" id="IPR018958">
    <property type="entry name" value="Knr4/Smi1-like_dom"/>
</dbReference>
<dbReference type="EMBL" id="CP068053">
    <property type="protein sequence ID" value="QQS98559.1"/>
    <property type="molecule type" value="Genomic_DNA"/>
</dbReference>
<evidence type="ECO:0000313" key="2">
    <source>
        <dbReference type="EMBL" id="QQS98559.1"/>
    </source>
</evidence>